<dbReference type="Gene3D" id="3.10.620.30">
    <property type="match status" value="1"/>
</dbReference>
<reference evidence="2 3" key="1">
    <citation type="submission" date="2015-05" db="EMBL/GenBank/DDBJ databases">
        <title>Complete genome of Marinobacter psychrophilus strain 20041T isolated from sea-ice of the Canadian Basin.</title>
        <authorList>
            <person name="Song L."/>
            <person name="Ren L."/>
            <person name="Yu Y."/>
            <person name="Wang X."/>
        </authorList>
    </citation>
    <scope>NUCLEOTIDE SEQUENCE [LARGE SCALE GENOMIC DNA]</scope>
    <source>
        <strain evidence="2 3">20041</strain>
    </source>
</reference>
<evidence type="ECO:0000313" key="3">
    <source>
        <dbReference type="Proteomes" id="UP000036406"/>
    </source>
</evidence>
<organism evidence="2 3">
    <name type="scientific">Marinobacter psychrophilus</name>
    <dbReference type="NCBI Taxonomy" id="330734"/>
    <lineage>
        <taxon>Bacteria</taxon>
        <taxon>Pseudomonadati</taxon>
        <taxon>Pseudomonadota</taxon>
        <taxon>Gammaproteobacteria</taxon>
        <taxon>Pseudomonadales</taxon>
        <taxon>Marinobacteraceae</taxon>
        <taxon>Marinobacter</taxon>
    </lineage>
</organism>
<dbReference type="Proteomes" id="UP000036406">
    <property type="component" value="Chromosome"/>
</dbReference>
<dbReference type="SUPFAM" id="SSF54001">
    <property type="entry name" value="Cysteine proteinases"/>
    <property type="match status" value="1"/>
</dbReference>
<dbReference type="InterPro" id="IPR013589">
    <property type="entry name" value="Bac_transglu_N"/>
</dbReference>
<name>A0A0H4I026_9GAMM</name>
<dbReference type="InterPro" id="IPR002931">
    <property type="entry name" value="Transglutaminase-like"/>
</dbReference>
<dbReference type="PANTHER" id="PTHR33490:SF6">
    <property type="entry name" value="SLL1049 PROTEIN"/>
    <property type="match status" value="1"/>
</dbReference>
<dbReference type="Pfam" id="PF08379">
    <property type="entry name" value="Bact_transglu_N"/>
    <property type="match status" value="1"/>
</dbReference>
<dbReference type="EMBL" id="CP011494">
    <property type="protein sequence ID" value="AKO51193.1"/>
    <property type="molecule type" value="Genomic_DNA"/>
</dbReference>
<sequence>MRLKIHHETRYTYETPVQNSTQYIRLTPKNTPQQRIHDWKLHTPGETSQMMDGFGNPVTVMTLDEAVPEIVLTAEGVVDLTGKPLTRDDSPFPPQVFLRHTALTETDEALKKFASQYSCNKRSLVRLMTHLREHIAFMPGATTVTHTASEAFKLGAGVCQDHTHIFIACCRHIGVPARYVSGYIHSASTDHVVTHAWAEAWIGSNWLTFDVVNTLIVAESHIKLAVGLDYRDAAPVRGVRSGGGMELMETRAWVTEATGSQ</sequence>
<keyword evidence="3" id="KW-1185">Reference proteome</keyword>
<dbReference type="RefSeq" id="WP_048383730.1">
    <property type="nucleotide sequence ID" value="NZ_CP011494.1"/>
</dbReference>
<dbReference type="STRING" id="330734.ABA45_01100"/>
<dbReference type="AlphaFoldDB" id="A0A0H4I026"/>
<dbReference type="InterPro" id="IPR038765">
    <property type="entry name" value="Papain-like_cys_pep_sf"/>
</dbReference>
<dbReference type="PANTHER" id="PTHR33490">
    <property type="entry name" value="BLR5614 PROTEIN-RELATED"/>
    <property type="match status" value="1"/>
</dbReference>
<proteinExistence type="predicted"/>
<evidence type="ECO:0000259" key="1">
    <source>
        <dbReference type="SMART" id="SM00460"/>
    </source>
</evidence>
<gene>
    <name evidence="2" type="ORF">ABA45_01100</name>
</gene>
<protein>
    <recommendedName>
        <fullName evidence="1">Transglutaminase-like domain-containing protein</fullName>
    </recommendedName>
</protein>
<feature type="domain" description="Transglutaminase-like" evidence="1">
    <location>
        <begin position="151"/>
        <end position="213"/>
    </location>
</feature>
<evidence type="ECO:0000313" key="2">
    <source>
        <dbReference type="EMBL" id="AKO51193.1"/>
    </source>
</evidence>
<dbReference type="SMART" id="SM00460">
    <property type="entry name" value="TGc"/>
    <property type="match status" value="1"/>
</dbReference>
<dbReference type="Pfam" id="PF01841">
    <property type="entry name" value="Transglut_core"/>
    <property type="match status" value="1"/>
</dbReference>
<accession>A0A0H4I026</accession>
<dbReference type="PATRIC" id="fig|330734.3.peg.237"/>
<dbReference type="KEGG" id="mpq:ABA45_01100"/>